<feature type="transmembrane region" description="Helical" evidence="1">
    <location>
        <begin position="75"/>
        <end position="96"/>
    </location>
</feature>
<evidence type="ECO:0000259" key="2">
    <source>
        <dbReference type="Pfam" id="PF04773"/>
    </source>
</evidence>
<name>A0A291QV25_9BACT</name>
<dbReference type="Gene3D" id="3.55.50.30">
    <property type="match status" value="1"/>
</dbReference>
<accession>A0A291QV25</accession>
<feature type="domain" description="Protein FecR C-terminal" evidence="3">
    <location>
        <begin position="281"/>
        <end position="350"/>
    </location>
</feature>
<protein>
    <recommendedName>
        <fullName evidence="6">FecR protein domain-containing protein</fullName>
    </recommendedName>
</protein>
<dbReference type="PANTHER" id="PTHR30273:SF2">
    <property type="entry name" value="PROTEIN FECR"/>
    <property type="match status" value="1"/>
</dbReference>
<evidence type="ECO:0000259" key="3">
    <source>
        <dbReference type="Pfam" id="PF16344"/>
    </source>
</evidence>
<dbReference type="EMBL" id="CP023777">
    <property type="protein sequence ID" value="ATL47787.1"/>
    <property type="molecule type" value="Genomic_DNA"/>
</dbReference>
<dbReference type="RefSeq" id="WP_098194164.1">
    <property type="nucleotide sequence ID" value="NZ_CP023777.1"/>
</dbReference>
<dbReference type="OrthoDB" id="934696at2"/>
<dbReference type="InterPro" id="IPR032508">
    <property type="entry name" value="FecR_C"/>
</dbReference>
<dbReference type="Proteomes" id="UP000220133">
    <property type="component" value="Chromosome"/>
</dbReference>
<evidence type="ECO:0000313" key="5">
    <source>
        <dbReference type="Proteomes" id="UP000220133"/>
    </source>
</evidence>
<dbReference type="InterPro" id="IPR012373">
    <property type="entry name" value="Ferrdict_sens_TM"/>
</dbReference>
<dbReference type="KEGG" id="cbae:COR50_11765"/>
<dbReference type="GO" id="GO:0016989">
    <property type="term" value="F:sigma factor antagonist activity"/>
    <property type="evidence" value="ECO:0007669"/>
    <property type="project" value="TreeGrafter"/>
</dbReference>
<keyword evidence="1" id="KW-0812">Transmembrane</keyword>
<dbReference type="Gene3D" id="2.60.120.1440">
    <property type="match status" value="1"/>
</dbReference>
<sequence>MKQRKQNKVPGDQEAQQLAKLAQQLDEDSAHLDNLLSEDEWKQFLVNGHEAHSDQSQFDPVYNASIRKTKRQKNLYTGIKYTAMVALLLVGTLFFMNRSRRAALPDTTATDFASFHHKNISSGVEKITLPDNSSIILYPNSEFSYAGNYNKNERHIQLIGKAVFDVTKDDAQPFTVLCRSIATTALGTKFEVDGYRDLPFVHLYEGKIIIRAIGDSTLYKYVKPGESFAYLETEKQFIAVPYELQTIAKRRQAAHNRKESSPATRHAPAAIVTDVKGHKTYINFQNKNLNEIFDYLAEKYDVEIRYPTDIVVSTNMLLSIDAAQSIDKIIENICSANGLKYKQVDTHKYIISK</sequence>
<evidence type="ECO:0000313" key="4">
    <source>
        <dbReference type="EMBL" id="ATL47787.1"/>
    </source>
</evidence>
<keyword evidence="1" id="KW-1133">Transmembrane helix</keyword>
<reference evidence="4 5" key="1">
    <citation type="submission" date="2017-10" db="EMBL/GenBank/DDBJ databases">
        <title>Paenichitinophaga pekingensis gen. nov., sp. nov., isolated from activated sludge.</title>
        <authorList>
            <person name="Jin D."/>
            <person name="Kong X."/>
            <person name="Deng Y."/>
            <person name="Bai Z."/>
        </authorList>
    </citation>
    <scope>NUCLEOTIDE SEQUENCE [LARGE SCALE GENOMIC DNA]</scope>
    <source>
        <strain evidence="4 5">13</strain>
    </source>
</reference>
<dbReference type="AlphaFoldDB" id="A0A291QV25"/>
<proteinExistence type="predicted"/>
<dbReference type="InterPro" id="IPR006860">
    <property type="entry name" value="FecR"/>
</dbReference>
<dbReference type="PANTHER" id="PTHR30273">
    <property type="entry name" value="PERIPLASMIC SIGNAL SENSOR AND SIGMA FACTOR ACTIVATOR FECR-RELATED"/>
    <property type="match status" value="1"/>
</dbReference>
<dbReference type="Pfam" id="PF04773">
    <property type="entry name" value="FecR"/>
    <property type="match status" value="1"/>
</dbReference>
<gene>
    <name evidence="4" type="ORF">COR50_11765</name>
</gene>
<feature type="domain" description="FecR protein" evidence="2">
    <location>
        <begin position="125"/>
        <end position="208"/>
    </location>
</feature>
<dbReference type="Pfam" id="PF16344">
    <property type="entry name" value="FecR_C"/>
    <property type="match status" value="1"/>
</dbReference>
<keyword evidence="5" id="KW-1185">Reference proteome</keyword>
<evidence type="ECO:0000256" key="1">
    <source>
        <dbReference type="SAM" id="Phobius"/>
    </source>
</evidence>
<organism evidence="4 5">
    <name type="scientific">Chitinophaga caeni</name>
    <dbReference type="NCBI Taxonomy" id="2029983"/>
    <lineage>
        <taxon>Bacteria</taxon>
        <taxon>Pseudomonadati</taxon>
        <taxon>Bacteroidota</taxon>
        <taxon>Chitinophagia</taxon>
        <taxon>Chitinophagales</taxon>
        <taxon>Chitinophagaceae</taxon>
        <taxon>Chitinophaga</taxon>
    </lineage>
</organism>
<keyword evidence="1" id="KW-0472">Membrane</keyword>
<evidence type="ECO:0008006" key="6">
    <source>
        <dbReference type="Google" id="ProtNLM"/>
    </source>
</evidence>